<comment type="similarity">
    <text evidence="2">Belongs to the SusD family.</text>
</comment>
<reference evidence="8 9" key="1">
    <citation type="submission" date="2019-04" db="EMBL/GenBank/DDBJ databases">
        <authorList>
            <person name="Feng G."/>
            <person name="Zhang J."/>
            <person name="Zhu H."/>
        </authorList>
    </citation>
    <scope>NUCLEOTIDE SEQUENCE [LARGE SCALE GENOMIC DNA]</scope>
    <source>
        <strain evidence="8 9">92R-1</strain>
    </source>
</reference>
<dbReference type="SUPFAM" id="SSF48452">
    <property type="entry name" value="TPR-like"/>
    <property type="match status" value="1"/>
</dbReference>
<feature type="domain" description="RagB/SusD" evidence="6">
    <location>
        <begin position="346"/>
        <end position="469"/>
    </location>
</feature>
<keyword evidence="9" id="KW-1185">Reference proteome</keyword>
<dbReference type="InterPro" id="IPR012944">
    <property type="entry name" value="SusD_RagB_dom"/>
</dbReference>
<dbReference type="AlphaFoldDB" id="A0A4Z0PDQ9"/>
<evidence type="ECO:0000256" key="5">
    <source>
        <dbReference type="ARBA" id="ARBA00023237"/>
    </source>
</evidence>
<evidence type="ECO:0000256" key="1">
    <source>
        <dbReference type="ARBA" id="ARBA00004442"/>
    </source>
</evidence>
<evidence type="ECO:0000256" key="3">
    <source>
        <dbReference type="ARBA" id="ARBA00022729"/>
    </source>
</evidence>
<proteinExistence type="inferred from homology"/>
<comment type="caution">
    <text evidence="8">The sequence shown here is derived from an EMBL/GenBank/DDBJ whole genome shotgun (WGS) entry which is preliminary data.</text>
</comment>
<keyword evidence="4" id="KW-0472">Membrane</keyword>
<accession>A0A4Z0PDQ9</accession>
<gene>
    <name evidence="8" type="ORF">EU556_06110</name>
</gene>
<dbReference type="Pfam" id="PF07980">
    <property type="entry name" value="SusD_RagB"/>
    <property type="match status" value="1"/>
</dbReference>
<evidence type="ECO:0000313" key="9">
    <source>
        <dbReference type="Proteomes" id="UP000298337"/>
    </source>
</evidence>
<name>A0A4Z0PDQ9_9BACT</name>
<dbReference type="OrthoDB" id="9792139at2"/>
<evidence type="ECO:0000259" key="7">
    <source>
        <dbReference type="Pfam" id="PF14322"/>
    </source>
</evidence>
<dbReference type="EMBL" id="SRLA01000001">
    <property type="protein sequence ID" value="TGE10388.1"/>
    <property type="molecule type" value="Genomic_DNA"/>
</dbReference>
<dbReference type="InterPro" id="IPR033985">
    <property type="entry name" value="SusD-like_N"/>
</dbReference>
<dbReference type="GO" id="GO:0009279">
    <property type="term" value="C:cell outer membrane"/>
    <property type="evidence" value="ECO:0007669"/>
    <property type="project" value="UniProtKB-SubCell"/>
</dbReference>
<evidence type="ECO:0000313" key="8">
    <source>
        <dbReference type="EMBL" id="TGE10388.1"/>
    </source>
</evidence>
<dbReference type="PROSITE" id="PS51257">
    <property type="entry name" value="PROKAR_LIPOPROTEIN"/>
    <property type="match status" value="1"/>
</dbReference>
<evidence type="ECO:0000256" key="2">
    <source>
        <dbReference type="ARBA" id="ARBA00006275"/>
    </source>
</evidence>
<dbReference type="Pfam" id="PF14322">
    <property type="entry name" value="SusD-like_3"/>
    <property type="match status" value="1"/>
</dbReference>
<keyword evidence="3" id="KW-0732">Signal</keyword>
<comment type="subcellular location">
    <subcellularLocation>
        <location evidence="1">Cell outer membrane</location>
    </subcellularLocation>
</comment>
<keyword evidence="5" id="KW-0998">Cell outer membrane</keyword>
<dbReference type="InterPro" id="IPR011990">
    <property type="entry name" value="TPR-like_helical_dom_sf"/>
</dbReference>
<dbReference type="RefSeq" id="WP_135432028.1">
    <property type="nucleotide sequence ID" value="NZ_SRLA01000001.1"/>
</dbReference>
<dbReference type="CDD" id="cd08977">
    <property type="entry name" value="SusD"/>
    <property type="match status" value="1"/>
</dbReference>
<dbReference type="Gene3D" id="1.25.40.390">
    <property type="match status" value="1"/>
</dbReference>
<organism evidence="8 9">
    <name type="scientific">Hymenobacter fodinae</name>
    <dbReference type="NCBI Taxonomy" id="2510796"/>
    <lineage>
        <taxon>Bacteria</taxon>
        <taxon>Pseudomonadati</taxon>
        <taxon>Bacteroidota</taxon>
        <taxon>Cytophagia</taxon>
        <taxon>Cytophagales</taxon>
        <taxon>Hymenobacteraceae</taxon>
        <taxon>Hymenobacter</taxon>
    </lineage>
</organism>
<feature type="domain" description="SusD-like N-terminal" evidence="7">
    <location>
        <begin position="27"/>
        <end position="234"/>
    </location>
</feature>
<protein>
    <submittedName>
        <fullName evidence="8">RagB/SusD family nutrient uptake outer membrane protein</fullName>
    </submittedName>
</protein>
<sequence>MKTIFSRSATVLALGLSLGLASCDKQLDIDPYQSVDAATALNNETNVGSAVVGMYARLDDPNLYGTNLILVPELMAVNNYIRFQGSFQNYIQLANRTTNAQNTSAEGIWRAAYQAINQANLIIDALPVVSTANLKSQYEGEARFVRADMHFELVRLYAKQYQVGGGNSQLGIPINLVPVKSVEEASTLQPRATVEQVYAQVIEDLTKAIALLPKNNGTRASSYTAKALLARVYLQQGNFAQAGTLADDVIKNSGKALSPTLQSVFTNRNSSETLLEIQQNDQNNAGTSNSGLATHFASIGQLGRGDIQVLPAFAAQYEPTDARGEAALLYVGTGTRAGVLRSGKWTTYGQNIPVIRLAEMYLIRAEAAFRAGDTPAALADINRIRTRSGATPLIATQLSLATILRERQLELAFEGFRIHDLKRTGTDIFIPATGSNPATTFPITSDRLVLPIPFRETNVNTTLVQNPGY</sequence>
<dbReference type="Proteomes" id="UP000298337">
    <property type="component" value="Unassembled WGS sequence"/>
</dbReference>
<evidence type="ECO:0000259" key="6">
    <source>
        <dbReference type="Pfam" id="PF07980"/>
    </source>
</evidence>
<evidence type="ECO:0000256" key="4">
    <source>
        <dbReference type="ARBA" id="ARBA00023136"/>
    </source>
</evidence>